<organism evidence="2 3">
    <name type="scientific">Cylicocyclus nassatus</name>
    <name type="common">Nematode worm</name>
    <dbReference type="NCBI Taxonomy" id="53992"/>
    <lineage>
        <taxon>Eukaryota</taxon>
        <taxon>Metazoa</taxon>
        <taxon>Ecdysozoa</taxon>
        <taxon>Nematoda</taxon>
        <taxon>Chromadorea</taxon>
        <taxon>Rhabditida</taxon>
        <taxon>Rhabditina</taxon>
        <taxon>Rhabditomorpha</taxon>
        <taxon>Strongyloidea</taxon>
        <taxon>Strongylidae</taxon>
        <taxon>Cylicocyclus</taxon>
    </lineage>
</organism>
<evidence type="ECO:0000256" key="1">
    <source>
        <dbReference type="SAM" id="SignalP"/>
    </source>
</evidence>
<protein>
    <submittedName>
        <fullName evidence="2">Uncharacterized protein</fullName>
    </submittedName>
</protein>
<keyword evidence="1" id="KW-0732">Signal</keyword>
<feature type="chain" id="PRO_5041367726" evidence="1">
    <location>
        <begin position="17"/>
        <end position="314"/>
    </location>
</feature>
<feature type="signal peptide" evidence="1">
    <location>
        <begin position="1"/>
        <end position="16"/>
    </location>
</feature>
<reference evidence="2" key="1">
    <citation type="submission" date="2023-07" db="EMBL/GenBank/DDBJ databases">
        <authorList>
            <consortium name="CYATHOMIX"/>
        </authorList>
    </citation>
    <scope>NUCLEOTIDE SEQUENCE</scope>
    <source>
        <strain evidence="2">N/A</strain>
    </source>
</reference>
<keyword evidence="3" id="KW-1185">Reference proteome</keyword>
<gene>
    <name evidence="2" type="ORF">CYNAS_LOCUS6053</name>
</gene>
<dbReference type="Proteomes" id="UP001176961">
    <property type="component" value="Unassembled WGS sequence"/>
</dbReference>
<evidence type="ECO:0000313" key="3">
    <source>
        <dbReference type="Proteomes" id="UP001176961"/>
    </source>
</evidence>
<accession>A0AA36GL53</accession>
<proteinExistence type="predicted"/>
<sequence length="314" mass="33572">MLLAAVIYLAFTFTRSEQSSLSKRSCSCAEYTPVPCVCHAGAIPHCICRRIIQSWTCTCAVELQVIECYNTCRPLCVSTCQQDKIHPGCAFYCNGICAQSCTPTQSILPIASALVVPVDTPTLLPPRNPVAPTITATVPLPLSNPLLPTDSRNPPAPPFGISAMPAITKYPPVFPDYPVISGVTGVPSIRPAENPTSATDLPATLPRYSMIPTVSGMPPTIPPTYPGVPAAAAVTSPIPPVYHMEPAASPITVRDICPYSSYELCQRACAGTGSALCFPLCMQHSERICGYHRLHRNSSQVVNQPTPPQARPLF</sequence>
<dbReference type="AlphaFoldDB" id="A0AA36GL53"/>
<name>A0AA36GL53_CYLNA</name>
<evidence type="ECO:0000313" key="2">
    <source>
        <dbReference type="EMBL" id="CAJ0594070.1"/>
    </source>
</evidence>
<comment type="caution">
    <text evidence="2">The sequence shown here is derived from an EMBL/GenBank/DDBJ whole genome shotgun (WGS) entry which is preliminary data.</text>
</comment>
<dbReference type="EMBL" id="CATQJL010000112">
    <property type="protein sequence ID" value="CAJ0594070.1"/>
    <property type="molecule type" value="Genomic_DNA"/>
</dbReference>